<dbReference type="CDD" id="cd02430">
    <property type="entry name" value="PTH2"/>
    <property type="match status" value="1"/>
</dbReference>
<dbReference type="Gene3D" id="3.40.1490.10">
    <property type="entry name" value="Bit1"/>
    <property type="match status" value="1"/>
</dbReference>
<dbReference type="GO" id="GO:0005829">
    <property type="term" value="C:cytosol"/>
    <property type="evidence" value="ECO:0007669"/>
    <property type="project" value="TreeGrafter"/>
</dbReference>
<dbReference type="InterPro" id="IPR002833">
    <property type="entry name" value="PTH2"/>
</dbReference>
<name>A0AAD9MFB0_9PEZI</name>
<gene>
    <name evidence="7" type="ORF">P8C59_006228</name>
</gene>
<accession>A0AAD9MFB0</accession>
<keyword evidence="6" id="KW-1133">Transmembrane helix</keyword>
<dbReference type="PANTHER" id="PTHR12649">
    <property type="entry name" value="PEPTIDYL-TRNA HYDROLASE 2"/>
    <property type="match status" value="1"/>
</dbReference>
<organism evidence="7 8">
    <name type="scientific">Phyllachora maydis</name>
    <dbReference type="NCBI Taxonomy" id="1825666"/>
    <lineage>
        <taxon>Eukaryota</taxon>
        <taxon>Fungi</taxon>
        <taxon>Dikarya</taxon>
        <taxon>Ascomycota</taxon>
        <taxon>Pezizomycotina</taxon>
        <taxon>Sordariomycetes</taxon>
        <taxon>Sordariomycetidae</taxon>
        <taxon>Phyllachorales</taxon>
        <taxon>Phyllachoraceae</taxon>
        <taxon>Phyllachora</taxon>
    </lineage>
</organism>
<evidence type="ECO:0000313" key="7">
    <source>
        <dbReference type="EMBL" id="KAK2071838.1"/>
    </source>
</evidence>
<evidence type="ECO:0000256" key="4">
    <source>
        <dbReference type="ARBA" id="ARBA00048707"/>
    </source>
</evidence>
<protein>
    <recommendedName>
        <fullName evidence="1">peptidyl-tRNA hydrolase</fullName>
        <ecNumber evidence="1">3.1.1.29</ecNumber>
    </recommendedName>
</protein>
<dbReference type="GO" id="GO:0004045">
    <property type="term" value="F:peptidyl-tRNA hydrolase activity"/>
    <property type="evidence" value="ECO:0007669"/>
    <property type="project" value="UniProtKB-EC"/>
</dbReference>
<dbReference type="EC" id="3.1.1.29" evidence="1"/>
<dbReference type="InterPro" id="IPR023476">
    <property type="entry name" value="Pep_tRNA_hydro_II_dom_sf"/>
</dbReference>
<evidence type="ECO:0000256" key="5">
    <source>
        <dbReference type="SAM" id="MobiDB-lite"/>
    </source>
</evidence>
<reference evidence="7" key="1">
    <citation type="journal article" date="2023" name="Mol. Plant Microbe Interact.">
        <title>Elucidating the Obligate Nature and Biological Capacity of an Invasive Fungal Corn Pathogen.</title>
        <authorList>
            <person name="MacCready J.S."/>
            <person name="Roggenkamp E.M."/>
            <person name="Gdanetz K."/>
            <person name="Chilvers M.I."/>
        </authorList>
    </citation>
    <scope>NUCLEOTIDE SEQUENCE</scope>
    <source>
        <strain evidence="7">PM02</strain>
    </source>
</reference>
<dbReference type="Proteomes" id="UP001217918">
    <property type="component" value="Unassembled WGS sequence"/>
</dbReference>
<dbReference type="FunFam" id="3.40.1490.10:FF:000001">
    <property type="entry name" value="Peptidyl-tRNA hydrolase 2"/>
    <property type="match status" value="1"/>
</dbReference>
<comment type="catalytic activity">
    <reaction evidence="4">
        <text>an N-acyl-L-alpha-aminoacyl-tRNA + H2O = an N-acyl-L-amino acid + a tRNA + H(+)</text>
        <dbReference type="Rhea" id="RHEA:54448"/>
        <dbReference type="Rhea" id="RHEA-COMP:10123"/>
        <dbReference type="Rhea" id="RHEA-COMP:13883"/>
        <dbReference type="ChEBI" id="CHEBI:15377"/>
        <dbReference type="ChEBI" id="CHEBI:15378"/>
        <dbReference type="ChEBI" id="CHEBI:59874"/>
        <dbReference type="ChEBI" id="CHEBI:78442"/>
        <dbReference type="ChEBI" id="CHEBI:138191"/>
        <dbReference type="EC" id="3.1.1.29"/>
    </reaction>
</comment>
<dbReference type="AlphaFoldDB" id="A0AAD9MFB0"/>
<dbReference type="NCBIfam" id="TIGR00283">
    <property type="entry name" value="arch_pth2"/>
    <property type="match status" value="1"/>
</dbReference>
<keyword evidence="2" id="KW-0378">Hydrolase</keyword>
<feature type="compositionally biased region" description="Acidic residues" evidence="5">
    <location>
        <begin position="102"/>
        <end position="114"/>
    </location>
</feature>
<proteinExistence type="inferred from homology"/>
<comment type="caution">
    <text evidence="7">The sequence shown here is derived from an EMBL/GenBank/DDBJ whole genome shotgun (WGS) entry which is preliminary data.</text>
</comment>
<dbReference type="PANTHER" id="PTHR12649:SF11">
    <property type="entry name" value="PEPTIDYL-TRNA HYDROLASE 2, MITOCHONDRIAL"/>
    <property type="match status" value="1"/>
</dbReference>
<evidence type="ECO:0000256" key="2">
    <source>
        <dbReference type="ARBA" id="ARBA00022801"/>
    </source>
</evidence>
<evidence type="ECO:0000256" key="6">
    <source>
        <dbReference type="SAM" id="Phobius"/>
    </source>
</evidence>
<feature type="region of interest" description="Disordered" evidence="5">
    <location>
        <begin position="92"/>
        <end position="133"/>
    </location>
</feature>
<sequence length="287" mass="31263">MTTRPTIFSGHIGRGTNLARAFTSQHRCRRRELCVSPLPPHTAPRQFCTMSVVADAFPSVVVLSTSIVSFMSGFVLGIYSIRGYLVSPALSERRRRNQADPVESEESEIDEEDSLLDHAPNWSNSEAADRRQGLRVSSAGAQAKLPAEKKEGAERAAIADSNEECKLVLVVRTDLGMTKGKIAAQCSHATLACYKKLLRASTKDFQSVEARLLARWERLGQTKIAVQVKSEDELMELMGKARRLGLTAEVIADAGRTQIAAGSHTVLGVGPAPRSLVDEVTSHLKLL</sequence>
<keyword evidence="6" id="KW-0812">Transmembrane</keyword>
<comment type="similarity">
    <text evidence="3">Belongs to the PTH2 family.</text>
</comment>
<dbReference type="Pfam" id="PF01981">
    <property type="entry name" value="PTH2"/>
    <property type="match status" value="1"/>
</dbReference>
<evidence type="ECO:0000256" key="1">
    <source>
        <dbReference type="ARBA" id="ARBA00013260"/>
    </source>
</evidence>
<evidence type="ECO:0000313" key="8">
    <source>
        <dbReference type="Proteomes" id="UP001217918"/>
    </source>
</evidence>
<dbReference type="SUPFAM" id="SSF102462">
    <property type="entry name" value="Peptidyl-tRNA hydrolase II"/>
    <property type="match status" value="1"/>
</dbReference>
<dbReference type="EMBL" id="JAQQPM010000005">
    <property type="protein sequence ID" value="KAK2071838.1"/>
    <property type="molecule type" value="Genomic_DNA"/>
</dbReference>
<keyword evidence="8" id="KW-1185">Reference proteome</keyword>
<feature type="transmembrane region" description="Helical" evidence="6">
    <location>
        <begin position="60"/>
        <end position="85"/>
    </location>
</feature>
<evidence type="ECO:0000256" key="3">
    <source>
        <dbReference type="ARBA" id="ARBA00038050"/>
    </source>
</evidence>
<keyword evidence="6" id="KW-0472">Membrane</keyword>